<dbReference type="Gramene" id="PUZ59950">
    <property type="protein sequence ID" value="PUZ59950"/>
    <property type="gene ID" value="GQ55_4G084200"/>
</dbReference>
<dbReference type="EMBL" id="CM009752">
    <property type="protein sequence ID" value="PUZ59950.1"/>
    <property type="molecule type" value="Genomic_DNA"/>
</dbReference>
<dbReference type="SUPFAM" id="SSF110221">
    <property type="entry name" value="AbfB domain"/>
    <property type="match status" value="1"/>
</dbReference>
<dbReference type="Pfam" id="PF20736">
    <property type="entry name" value="Glyco_hydro127M"/>
    <property type="match status" value="1"/>
</dbReference>
<name>A0A2T7DWH4_9POAL</name>
<evidence type="ECO:0000259" key="2">
    <source>
        <dbReference type="Pfam" id="PF07944"/>
    </source>
</evidence>
<dbReference type="Gene3D" id="2.80.10.50">
    <property type="match status" value="1"/>
</dbReference>
<dbReference type="PANTHER" id="PTHR31151">
    <property type="entry name" value="PROLINE-TRNA LIGASE (DUF1680)"/>
    <property type="match status" value="1"/>
</dbReference>
<feature type="domain" description="Non-reducing end beta-L-arabinofuranosidase-like GH127 middle" evidence="3">
    <location>
        <begin position="679"/>
        <end position="778"/>
    </location>
</feature>
<accession>A0A2T7DWH4</accession>
<feature type="region of interest" description="Disordered" evidence="1">
    <location>
        <begin position="77"/>
        <end position="112"/>
    </location>
</feature>
<dbReference type="AlphaFoldDB" id="A0A2T7DWH4"/>
<proteinExistence type="predicted"/>
<dbReference type="PANTHER" id="PTHR31151:SF0">
    <property type="entry name" value="PROLINE-TRNA LIGASE (DUF1680)"/>
    <property type="match status" value="1"/>
</dbReference>
<evidence type="ECO:0000313" key="4">
    <source>
        <dbReference type="EMBL" id="PUZ59950.1"/>
    </source>
</evidence>
<feature type="domain" description="Non-reducing end beta-L-arabinofuranosidase-like GH127 catalytic" evidence="2">
    <location>
        <begin position="336"/>
        <end position="666"/>
    </location>
</feature>
<dbReference type="OrthoDB" id="5358475at2759"/>
<protein>
    <recommendedName>
        <fullName evidence="6">Alpha-L-arabinofuranosidase B arabinose-binding domain-containing protein</fullName>
    </recommendedName>
</protein>
<dbReference type="InterPro" id="IPR012878">
    <property type="entry name" value="Beta-AFase-like_GH127_cat"/>
</dbReference>
<keyword evidence="5" id="KW-1185">Reference proteome</keyword>
<dbReference type="Proteomes" id="UP000244336">
    <property type="component" value="Chromosome 4"/>
</dbReference>
<evidence type="ECO:0000256" key="1">
    <source>
        <dbReference type="SAM" id="MobiDB-lite"/>
    </source>
</evidence>
<evidence type="ECO:0000313" key="5">
    <source>
        <dbReference type="Proteomes" id="UP000244336"/>
    </source>
</evidence>
<dbReference type="GO" id="GO:0046556">
    <property type="term" value="F:alpha-L-arabinofuranosidase activity"/>
    <property type="evidence" value="ECO:0007669"/>
    <property type="project" value="InterPro"/>
</dbReference>
<dbReference type="GO" id="GO:0046373">
    <property type="term" value="P:L-arabinose metabolic process"/>
    <property type="evidence" value="ECO:0007669"/>
    <property type="project" value="InterPro"/>
</dbReference>
<evidence type="ECO:0008006" key="6">
    <source>
        <dbReference type="Google" id="ProtNLM"/>
    </source>
</evidence>
<feature type="region of interest" description="Disordered" evidence="1">
    <location>
        <begin position="22"/>
        <end position="43"/>
    </location>
</feature>
<organism evidence="4 5">
    <name type="scientific">Panicum hallii var. hallii</name>
    <dbReference type="NCBI Taxonomy" id="1504633"/>
    <lineage>
        <taxon>Eukaryota</taxon>
        <taxon>Viridiplantae</taxon>
        <taxon>Streptophyta</taxon>
        <taxon>Embryophyta</taxon>
        <taxon>Tracheophyta</taxon>
        <taxon>Spermatophyta</taxon>
        <taxon>Magnoliopsida</taxon>
        <taxon>Liliopsida</taxon>
        <taxon>Poales</taxon>
        <taxon>Poaceae</taxon>
        <taxon>PACMAD clade</taxon>
        <taxon>Panicoideae</taxon>
        <taxon>Panicodae</taxon>
        <taxon>Paniceae</taxon>
        <taxon>Panicinae</taxon>
        <taxon>Panicum</taxon>
        <taxon>Panicum sect. Panicum</taxon>
    </lineage>
</organism>
<gene>
    <name evidence="4" type="ORF">GQ55_4G084200</name>
</gene>
<reference evidence="4 5" key="1">
    <citation type="submission" date="2018-04" db="EMBL/GenBank/DDBJ databases">
        <title>WGS assembly of Panicum hallii var. hallii HAL2.</title>
        <authorList>
            <person name="Lovell J."/>
            <person name="Jenkins J."/>
            <person name="Lowry D."/>
            <person name="Mamidi S."/>
            <person name="Sreedasyam A."/>
            <person name="Weng X."/>
            <person name="Barry K."/>
            <person name="Bonette J."/>
            <person name="Campitelli B."/>
            <person name="Daum C."/>
            <person name="Gordon S."/>
            <person name="Gould B."/>
            <person name="Lipzen A."/>
            <person name="MacQueen A."/>
            <person name="Palacio-Mejia J."/>
            <person name="Plott C."/>
            <person name="Shakirov E."/>
            <person name="Shu S."/>
            <person name="Yoshinaga Y."/>
            <person name="Zane M."/>
            <person name="Rokhsar D."/>
            <person name="Grimwood J."/>
            <person name="Schmutz J."/>
            <person name="Juenger T."/>
        </authorList>
    </citation>
    <scope>NUCLEOTIDE SEQUENCE [LARGE SCALE GENOMIC DNA]</scope>
    <source>
        <strain evidence="5">cv. HAL2</strain>
    </source>
</reference>
<dbReference type="SUPFAM" id="SSF48208">
    <property type="entry name" value="Six-hairpin glycosidases"/>
    <property type="match status" value="1"/>
</dbReference>
<sequence length="1027" mass="112411">MTMRSSTGRCCTGRSRASCRAAAAAARRRPPPPQQGRSWRRCPSTTCGWTPTATRLTGARSGPTSSTCCCWTPTASCGASGPRRGCRRRGSPTAAGRAPTSSSGATSSVRPCSLPLLSPSRPPASRCASVHRPDTAITARHYCAARASLWHARDVPVVDMALARRRCGMGVERLCGRCRVGYAAPISCLGGTGRCRRESIIGLAFSPTREWKESTVSLATNFVTQANSPWLPNYHAYVHQWLRVADSFSTQHFFLLLQFHHHHLFLLRTAIFLEFWPNLDGPPHVRLADQALRMGLRILNLAHIRYEQGNHPIIGLYDTAQLSCFTAFKFGAKLRAAQTFKRFAGHYLSAAAKMWASTGNATLAGRMSAVVGALRECQRAAGTGYLSAFPAEFFDRFEAVRPVWAPYYTVHKIMQGLLDQHVVAGDGRALGMVAAMADYFAGRVRNVIRRYSVERHWASLNEETGGMNDVLYQLYTITNDQRHLVLAHLFDKPCFLGLLAVQADSLSDFHANTHIPVVVGGQMRYEVTGDPLYKEIATFFMDTVNSSHAYATGGTSVSEFWSDPKRLAGALTTETEESCTTYNMLKVSRHLFRWTKEIAYADYYERALINGVLSIQRGRDPGVMIYMLPQGPGRSKARSYHGWGTQFNSFWCCYGTGIESFSKLGDSIYFEEKGERPALYIIQFIPSTFNWRTAGLTVIQKLEPLSSSDQYLQVSLSVSAKTNGQFATLNVRIPSWTSSSGAKVTLNDKDMELTSPGTFLTISKQWDSGDRLSLQLPIHLRTEAIKDDRPEYASIQAILFGPFLLAGLTTGDWDAKTGGATATPSDWITPVPPESDSQLVTLVQESGGKAFVLSAVNGSLTMQERPKDSGGTDAAVHATFRLIPHPQGGASATNSTASVTLEPFDMPGMVVTDKLTVSAEKSSGALLDVVPGLDGSPGSVSLELRARPGCFLVGGGEKVQVVCGGVRKRGGDGGTGFRRAASFVRSEPLRRYHPMSFAARGVRRNFLLEPLFTLRDEFYTVYFNLGS</sequence>
<evidence type="ECO:0000259" key="3">
    <source>
        <dbReference type="Pfam" id="PF20736"/>
    </source>
</evidence>
<dbReference type="InterPro" id="IPR008928">
    <property type="entry name" value="6-hairpin_glycosidase_sf"/>
</dbReference>
<dbReference type="InterPro" id="IPR049046">
    <property type="entry name" value="Beta-AFase-like_GH127_middle"/>
</dbReference>
<dbReference type="InterPro" id="IPR036195">
    <property type="entry name" value="AbfB_ABD_sf"/>
</dbReference>
<dbReference type="Pfam" id="PF07944">
    <property type="entry name" value="Beta-AFase-like_GH127_cat"/>
    <property type="match status" value="1"/>
</dbReference>